<sequence>MGRKKSNASKKGKSKQPSRNHSPTSAAKAIGAGSPEGEGAVVAEPTQASINGDEQAKEELENSPDSGKYAIDVAAELADPGVNAATEDQLEDPIVYAVRNDDEEHSAGVAGGERNDVQPQLHIPDHTTRVSGSVNMEDSQAELLSSNMDHSMYRSLVDHGVHDELHALESKVDSLACLADDSVDVAAAAAFAPESSGNVVARPYVISPSNFAESNRSEADEVVYLRPDSATGPTVQESAESGAAAVASIVASLVEAAAAAGLSISTSDVAREAIESSGELLGEHGLYSSIGQVSGGHSIADSYVHVDGSDNGDGCEHTKEQTTDLDRDSESDCDIKADEQGSEQVERAVSEVMDNAKETTKDAANKASDAVRDASKKADRAASNAKNAAHDAVDDISDKAKKASDAAADASNDAASKAKDLLDNASKSVRDAAASANDKAHDAMNKARESGEKFAKKAKEEAAEAEKAVRKQAKETPPATLQVLGIVAVALAAVSGYYFRLPGKQNQQIGFAGGVASAVIGLGTLATVFVKRNA</sequence>
<name>A0ACC1M4W1_9FUNG</name>
<comment type="caution">
    <text evidence="1">The sequence shown here is derived from an EMBL/GenBank/DDBJ whole genome shotgun (WGS) entry which is preliminary data.</text>
</comment>
<protein>
    <submittedName>
        <fullName evidence="1">Uncharacterized protein</fullName>
    </submittedName>
</protein>
<reference evidence="1" key="1">
    <citation type="submission" date="2022-07" db="EMBL/GenBank/DDBJ databases">
        <title>Phylogenomic reconstructions and comparative analyses of Kickxellomycotina fungi.</title>
        <authorList>
            <person name="Reynolds N.K."/>
            <person name="Stajich J.E."/>
            <person name="Barry K."/>
            <person name="Grigoriev I.V."/>
            <person name="Crous P."/>
            <person name="Smith M.E."/>
        </authorList>
    </citation>
    <scope>NUCLEOTIDE SEQUENCE</scope>
    <source>
        <strain evidence="1">CBS 190363</strain>
    </source>
</reference>
<dbReference type="Proteomes" id="UP001139981">
    <property type="component" value="Unassembled WGS sequence"/>
</dbReference>
<keyword evidence="2" id="KW-1185">Reference proteome</keyword>
<gene>
    <name evidence="1" type="ORF">IWW38_001951</name>
</gene>
<evidence type="ECO:0000313" key="1">
    <source>
        <dbReference type="EMBL" id="KAJ2896686.1"/>
    </source>
</evidence>
<organism evidence="1 2">
    <name type="scientific">Coemansia aciculifera</name>
    <dbReference type="NCBI Taxonomy" id="417176"/>
    <lineage>
        <taxon>Eukaryota</taxon>
        <taxon>Fungi</taxon>
        <taxon>Fungi incertae sedis</taxon>
        <taxon>Zoopagomycota</taxon>
        <taxon>Kickxellomycotina</taxon>
        <taxon>Kickxellomycetes</taxon>
        <taxon>Kickxellales</taxon>
        <taxon>Kickxellaceae</taxon>
        <taxon>Coemansia</taxon>
    </lineage>
</organism>
<evidence type="ECO:0000313" key="2">
    <source>
        <dbReference type="Proteomes" id="UP001139981"/>
    </source>
</evidence>
<accession>A0ACC1M4W1</accession>
<dbReference type="EMBL" id="JANBVB010000176">
    <property type="protein sequence ID" value="KAJ2896686.1"/>
    <property type="molecule type" value="Genomic_DNA"/>
</dbReference>
<proteinExistence type="predicted"/>